<dbReference type="RefSeq" id="WP_054776571.1">
    <property type="nucleotide sequence ID" value="NZ_BBBX01000002.1"/>
</dbReference>
<feature type="transmembrane region" description="Helical" evidence="1">
    <location>
        <begin position="155"/>
        <end position="175"/>
    </location>
</feature>
<organism evidence="2 3">
    <name type="scientific">Lacticaseibacillus saniviri JCM 17471 = DSM 24301</name>
    <dbReference type="NCBI Taxonomy" id="1293598"/>
    <lineage>
        <taxon>Bacteria</taxon>
        <taxon>Bacillati</taxon>
        <taxon>Bacillota</taxon>
        <taxon>Bacilli</taxon>
        <taxon>Lactobacillales</taxon>
        <taxon>Lactobacillaceae</taxon>
        <taxon>Lacticaseibacillus</taxon>
    </lineage>
</organism>
<dbReference type="EMBL" id="JQCE01000064">
    <property type="protein sequence ID" value="KRO15608.1"/>
    <property type="molecule type" value="Genomic_DNA"/>
</dbReference>
<evidence type="ECO:0000313" key="3">
    <source>
        <dbReference type="Proteomes" id="UP000050969"/>
    </source>
</evidence>
<keyword evidence="1" id="KW-0472">Membrane</keyword>
<accession>A0A0R2MPM8</accession>
<dbReference type="PANTHER" id="PTHR37305:SF1">
    <property type="entry name" value="MEMBRANE PROTEIN"/>
    <property type="match status" value="1"/>
</dbReference>
<protein>
    <submittedName>
        <fullName evidence="2">ABC transporter permease</fullName>
    </submittedName>
</protein>
<keyword evidence="1" id="KW-1133">Transmembrane helix</keyword>
<feature type="transmembrane region" description="Helical" evidence="1">
    <location>
        <begin position="21"/>
        <end position="39"/>
    </location>
</feature>
<dbReference type="PANTHER" id="PTHR37305">
    <property type="entry name" value="INTEGRAL MEMBRANE PROTEIN-RELATED"/>
    <property type="match status" value="1"/>
</dbReference>
<dbReference type="Proteomes" id="UP000050969">
    <property type="component" value="Unassembled WGS sequence"/>
</dbReference>
<evidence type="ECO:0000313" key="2">
    <source>
        <dbReference type="EMBL" id="KRO15608.1"/>
    </source>
</evidence>
<feature type="transmembrane region" description="Helical" evidence="1">
    <location>
        <begin position="182"/>
        <end position="199"/>
    </location>
</feature>
<dbReference type="GO" id="GO:0140359">
    <property type="term" value="F:ABC-type transporter activity"/>
    <property type="evidence" value="ECO:0007669"/>
    <property type="project" value="InterPro"/>
</dbReference>
<dbReference type="Pfam" id="PF12679">
    <property type="entry name" value="ABC2_membrane_2"/>
    <property type="match status" value="1"/>
</dbReference>
<sequence length="254" mass="28339">MRATAVFIQKEWLETWRTRRVLILLIVFLIFGILSPLFAKLTPELLKATLGNQMAITLPKPTSVDSWTQFYKNITQMGIYIVAILFGGTVSQELAHGTLVNLVTKGLPRYAVVLAKFVVAYLQWVLAILLAFAVTFGYTWYYFPDNHSPHLWQGIVPVLIFGFFFIAVIVCGSSLSANSYSGLLATIIVVAALYLINFWKDAQRFNPISLISDNVTLTKGSETLQHLAPALWLSVGGAVMLLGLSVWLLNQRKL</sequence>
<name>A0A0R2MPM8_9LACO</name>
<feature type="transmembrane region" description="Helical" evidence="1">
    <location>
        <begin position="77"/>
        <end position="100"/>
    </location>
</feature>
<keyword evidence="3" id="KW-1185">Reference proteome</keyword>
<dbReference type="STRING" id="1293598.IV56_GL002378"/>
<proteinExistence type="predicted"/>
<gene>
    <name evidence="2" type="ORF">IV56_GL002378</name>
</gene>
<dbReference type="PATRIC" id="fig|1293598.4.peg.2479"/>
<feature type="transmembrane region" description="Helical" evidence="1">
    <location>
        <begin position="230"/>
        <end position="249"/>
    </location>
</feature>
<dbReference type="AlphaFoldDB" id="A0A0R2MPM8"/>
<evidence type="ECO:0000256" key="1">
    <source>
        <dbReference type="SAM" id="Phobius"/>
    </source>
</evidence>
<reference evidence="2 3" key="1">
    <citation type="journal article" date="2015" name="Genome Announc.">
        <title>Expanding the biotechnology potential of lactobacilli through comparative genomics of 213 strains and associated genera.</title>
        <authorList>
            <person name="Sun Z."/>
            <person name="Harris H.M."/>
            <person name="McCann A."/>
            <person name="Guo C."/>
            <person name="Argimon S."/>
            <person name="Zhang W."/>
            <person name="Yang X."/>
            <person name="Jeffery I.B."/>
            <person name="Cooney J.C."/>
            <person name="Kagawa T.F."/>
            <person name="Liu W."/>
            <person name="Song Y."/>
            <person name="Salvetti E."/>
            <person name="Wrobel A."/>
            <person name="Rasinkangas P."/>
            <person name="Parkhill J."/>
            <person name="Rea M.C."/>
            <person name="O'Sullivan O."/>
            <person name="Ritari J."/>
            <person name="Douillard F.P."/>
            <person name="Paul Ross R."/>
            <person name="Yang R."/>
            <person name="Briner A.E."/>
            <person name="Felis G.E."/>
            <person name="de Vos W.M."/>
            <person name="Barrangou R."/>
            <person name="Klaenhammer T.R."/>
            <person name="Caufield P.W."/>
            <person name="Cui Y."/>
            <person name="Zhang H."/>
            <person name="O'Toole P.W."/>
        </authorList>
    </citation>
    <scope>NUCLEOTIDE SEQUENCE [LARGE SCALE GENOMIC DNA]</scope>
    <source>
        <strain evidence="2 3">DSM 24301</strain>
    </source>
</reference>
<dbReference type="OrthoDB" id="4187110at2"/>
<keyword evidence="1" id="KW-0812">Transmembrane</keyword>
<dbReference type="GO" id="GO:0005886">
    <property type="term" value="C:plasma membrane"/>
    <property type="evidence" value="ECO:0007669"/>
    <property type="project" value="UniProtKB-SubCell"/>
</dbReference>
<feature type="transmembrane region" description="Helical" evidence="1">
    <location>
        <begin position="121"/>
        <end position="143"/>
    </location>
</feature>
<comment type="caution">
    <text evidence="2">The sequence shown here is derived from an EMBL/GenBank/DDBJ whole genome shotgun (WGS) entry which is preliminary data.</text>
</comment>